<keyword evidence="2" id="KW-0812">Transmembrane</keyword>
<feature type="transmembrane region" description="Helical" evidence="2">
    <location>
        <begin position="262"/>
        <end position="281"/>
    </location>
</feature>
<evidence type="ECO:0000256" key="1">
    <source>
        <dbReference type="SAM" id="MobiDB-lite"/>
    </source>
</evidence>
<keyword evidence="2" id="KW-1133">Transmembrane helix</keyword>
<accession>A0A2I2KU32</accession>
<protein>
    <recommendedName>
        <fullName evidence="5">ABC transporter permease</fullName>
    </recommendedName>
</protein>
<gene>
    <name evidence="3" type="ORF">FRACA_3030002</name>
</gene>
<evidence type="ECO:0000256" key="2">
    <source>
        <dbReference type="SAM" id="Phobius"/>
    </source>
</evidence>
<feature type="transmembrane region" description="Helical" evidence="2">
    <location>
        <begin position="177"/>
        <end position="201"/>
    </location>
</feature>
<feature type="transmembrane region" description="Helical" evidence="2">
    <location>
        <begin position="92"/>
        <end position="113"/>
    </location>
</feature>
<dbReference type="Proteomes" id="UP000234331">
    <property type="component" value="Unassembled WGS sequence"/>
</dbReference>
<feature type="region of interest" description="Disordered" evidence="1">
    <location>
        <begin position="1"/>
        <end position="26"/>
    </location>
</feature>
<reference evidence="3 4" key="1">
    <citation type="submission" date="2017-06" db="EMBL/GenBank/DDBJ databases">
        <authorList>
            <person name="Kim H.J."/>
            <person name="Triplett B.A."/>
        </authorList>
    </citation>
    <scope>NUCLEOTIDE SEQUENCE [LARGE SCALE GENOMIC DNA]</scope>
    <source>
        <strain evidence="3">FRACA_ARgP5</strain>
    </source>
</reference>
<evidence type="ECO:0000313" key="3">
    <source>
        <dbReference type="EMBL" id="SNQ49181.1"/>
    </source>
</evidence>
<feature type="transmembrane region" description="Helical" evidence="2">
    <location>
        <begin position="208"/>
        <end position="227"/>
    </location>
</feature>
<keyword evidence="4" id="KW-1185">Reference proteome</keyword>
<dbReference type="AlphaFoldDB" id="A0A2I2KU32"/>
<evidence type="ECO:0000313" key="4">
    <source>
        <dbReference type="Proteomes" id="UP000234331"/>
    </source>
</evidence>
<feature type="transmembrane region" description="Helical" evidence="2">
    <location>
        <begin position="134"/>
        <end position="157"/>
    </location>
</feature>
<dbReference type="PANTHER" id="PTHR37305:SF1">
    <property type="entry name" value="MEMBRANE PROTEIN"/>
    <property type="match status" value="1"/>
</dbReference>
<dbReference type="Pfam" id="PF12730">
    <property type="entry name" value="ABC2_membrane_4"/>
    <property type="match status" value="1"/>
</dbReference>
<dbReference type="PANTHER" id="PTHR37305">
    <property type="entry name" value="INTEGRAL MEMBRANE PROTEIN-RELATED"/>
    <property type="match status" value="1"/>
</dbReference>
<dbReference type="RefSeq" id="WP_115537973.1">
    <property type="nucleotide sequence ID" value="NZ_FZMO01000228.1"/>
</dbReference>
<evidence type="ECO:0008006" key="5">
    <source>
        <dbReference type="Google" id="ProtNLM"/>
    </source>
</evidence>
<proteinExistence type="predicted"/>
<sequence>MTAQTTQLVGSAPSVPSAPGQHSARPAVRVTQLRVLRSEWTKLTSLRSTVWTLAAALAVTVLLGTILCRLAANDWPHYSPEGRATFDAAATSLSGMYLAQLAIGVLGVLVISGEYTTGMIRASLGVVPRRLPVLWAKVTTFAVASFVLMVVANLIAFTAGQGMLSSRHIDVALSDPGVLRAVLGTAFYVTAIGVLGMALGAILRNTPAALGTLFGVLLVLPQIVGALPRSLARVGDYLPSTSGDALMQVTHGSDLPSPTHGLLVLLAYLVVTVTTAAVLLVRRDA</sequence>
<organism evidence="3 4">
    <name type="scientific">Frankia canadensis</name>
    <dbReference type="NCBI Taxonomy" id="1836972"/>
    <lineage>
        <taxon>Bacteria</taxon>
        <taxon>Bacillati</taxon>
        <taxon>Actinomycetota</taxon>
        <taxon>Actinomycetes</taxon>
        <taxon>Frankiales</taxon>
        <taxon>Frankiaceae</taxon>
        <taxon>Frankia</taxon>
    </lineage>
</organism>
<dbReference type="OrthoDB" id="3297477at2"/>
<name>A0A2I2KU32_9ACTN</name>
<feature type="transmembrane region" description="Helical" evidence="2">
    <location>
        <begin position="50"/>
        <end position="72"/>
    </location>
</feature>
<keyword evidence="2" id="KW-0472">Membrane</keyword>
<dbReference type="EMBL" id="FZMO01000228">
    <property type="protein sequence ID" value="SNQ49181.1"/>
    <property type="molecule type" value="Genomic_DNA"/>
</dbReference>